<dbReference type="PROSITE" id="PS50297">
    <property type="entry name" value="ANK_REP_REGION"/>
    <property type="match status" value="1"/>
</dbReference>
<evidence type="ECO:0000313" key="6">
    <source>
        <dbReference type="Proteomes" id="UP000260983"/>
    </source>
</evidence>
<feature type="transmembrane region" description="Helical" evidence="4">
    <location>
        <begin position="41"/>
        <end position="67"/>
    </location>
</feature>
<keyword evidence="4" id="KW-0812">Transmembrane</keyword>
<keyword evidence="2 3" id="KW-0040">ANK repeat</keyword>
<sequence>MKTMLIFIAIVLAGILAKPLFDAIISLPSFTSGKYDPQGGGGYGIAIIGFIVTVLLLAVFLTALIVAACKISNGWVLTGVWAAIILLFATYPTIHFIKEYPYNQSAKNRSKLYEMLADGAPDEKIKPLAEKVAKEYRGHVFDKLVEYFKFDMAREMIENGYDISKSSYLLSDMVEDDRRHTDTEFTRAVFLIENGADVNGKARRGTPIFYALRRRSLKSVKLLLDNGANVNIRNQEGDTPLSLAKRLREGASDISDPKFKADMLRQADEIIALLLEYGATEDNK</sequence>
<evidence type="ECO:0000256" key="3">
    <source>
        <dbReference type="PROSITE-ProRule" id="PRU00023"/>
    </source>
</evidence>
<dbReference type="PANTHER" id="PTHR24134:SF9">
    <property type="entry name" value="ANKYRIN REPEAT AND SOCS BOX PROTEIN 8"/>
    <property type="match status" value="1"/>
</dbReference>
<protein>
    <submittedName>
        <fullName evidence="5">Uncharacterized protein</fullName>
    </submittedName>
</protein>
<name>A0A3E5BKN3_9BACE</name>
<evidence type="ECO:0000256" key="4">
    <source>
        <dbReference type="SAM" id="Phobius"/>
    </source>
</evidence>
<dbReference type="EMBL" id="QSUL01000003">
    <property type="protein sequence ID" value="RGN38168.1"/>
    <property type="molecule type" value="Genomic_DNA"/>
</dbReference>
<comment type="caution">
    <text evidence="5">The sequence shown here is derived from an EMBL/GenBank/DDBJ whole genome shotgun (WGS) entry which is preliminary data.</text>
</comment>
<evidence type="ECO:0000256" key="2">
    <source>
        <dbReference type="ARBA" id="ARBA00023043"/>
    </source>
</evidence>
<evidence type="ECO:0000256" key="1">
    <source>
        <dbReference type="ARBA" id="ARBA00022737"/>
    </source>
</evidence>
<feature type="transmembrane region" description="Helical" evidence="4">
    <location>
        <begin position="74"/>
        <end position="94"/>
    </location>
</feature>
<dbReference type="RefSeq" id="WP_117723510.1">
    <property type="nucleotide sequence ID" value="NZ_QSUL01000003.1"/>
</dbReference>
<keyword evidence="1" id="KW-0677">Repeat</keyword>
<organism evidence="5 6">
    <name type="scientific">Bacteroides oleiciplenus</name>
    <dbReference type="NCBI Taxonomy" id="626931"/>
    <lineage>
        <taxon>Bacteria</taxon>
        <taxon>Pseudomonadati</taxon>
        <taxon>Bacteroidota</taxon>
        <taxon>Bacteroidia</taxon>
        <taxon>Bacteroidales</taxon>
        <taxon>Bacteroidaceae</taxon>
        <taxon>Bacteroides</taxon>
    </lineage>
</organism>
<reference evidence="5 6" key="1">
    <citation type="submission" date="2018-08" db="EMBL/GenBank/DDBJ databases">
        <title>A genome reference for cultivated species of the human gut microbiota.</title>
        <authorList>
            <person name="Zou Y."/>
            <person name="Xue W."/>
            <person name="Luo G."/>
        </authorList>
    </citation>
    <scope>NUCLEOTIDE SEQUENCE [LARGE SCALE GENOMIC DNA]</scope>
    <source>
        <strain evidence="5 6">OM05-15BH</strain>
    </source>
</reference>
<gene>
    <name evidence="5" type="ORF">DXB65_04805</name>
</gene>
<keyword evidence="4" id="KW-0472">Membrane</keyword>
<keyword evidence="4" id="KW-1133">Transmembrane helix</keyword>
<dbReference type="InterPro" id="IPR002110">
    <property type="entry name" value="Ankyrin_rpt"/>
</dbReference>
<dbReference type="Pfam" id="PF13857">
    <property type="entry name" value="Ank_5"/>
    <property type="match status" value="1"/>
</dbReference>
<accession>A0A3E5BKN3</accession>
<proteinExistence type="predicted"/>
<dbReference type="Gene3D" id="1.25.40.20">
    <property type="entry name" value="Ankyrin repeat-containing domain"/>
    <property type="match status" value="1"/>
</dbReference>
<dbReference type="SUPFAM" id="SSF48403">
    <property type="entry name" value="Ankyrin repeat"/>
    <property type="match status" value="1"/>
</dbReference>
<feature type="repeat" description="ANK" evidence="3">
    <location>
        <begin position="203"/>
        <end position="235"/>
    </location>
</feature>
<dbReference type="PANTHER" id="PTHR24134">
    <property type="entry name" value="ANKYRIN REPEAT-CONTAINING PROTEIN DDB_G0279043"/>
    <property type="match status" value="1"/>
</dbReference>
<dbReference type="AlphaFoldDB" id="A0A3E5BKN3"/>
<evidence type="ECO:0000313" key="5">
    <source>
        <dbReference type="EMBL" id="RGN38168.1"/>
    </source>
</evidence>
<dbReference type="InterPro" id="IPR036770">
    <property type="entry name" value="Ankyrin_rpt-contain_sf"/>
</dbReference>
<dbReference type="PROSITE" id="PS50088">
    <property type="entry name" value="ANK_REPEAT"/>
    <property type="match status" value="1"/>
</dbReference>
<dbReference type="Proteomes" id="UP000260983">
    <property type="component" value="Unassembled WGS sequence"/>
</dbReference>